<dbReference type="InterPro" id="IPR036770">
    <property type="entry name" value="Ankyrin_rpt-contain_sf"/>
</dbReference>
<dbReference type="Pfam" id="PF00023">
    <property type="entry name" value="Ank"/>
    <property type="match status" value="1"/>
</dbReference>
<comment type="caution">
    <text evidence="4">The sequence shown here is derived from an EMBL/GenBank/DDBJ whole genome shotgun (WGS) entry which is preliminary data.</text>
</comment>
<evidence type="ECO:0000313" key="4">
    <source>
        <dbReference type="EMBL" id="RDX73070.1"/>
    </source>
</evidence>
<evidence type="ECO:0000256" key="1">
    <source>
        <dbReference type="ARBA" id="ARBA00004413"/>
    </source>
</evidence>
<feature type="region of interest" description="Disordered" evidence="3">
    <location>
        <begin position="1"/>
        <end position="26"/>
    </location>
</feature>
<dbReference type="Proteomes" id="UP000257109">
    <property type="component" value="Unassembled WGS sequence"/>
</dbReference>
<protein>
    <submittedName>
        <fullName evidence="4">Uncharacterized protein</fullName>
    </submittedName>
</protein>
<evidence type="ECO:0000256" key="2">
    <source>
        <dbReference type="PROSITE-ProRule" id="PRU00023"/>
    </source>
</evidence>
<keyword evidence="5" id="KW-1185">Reference proteome</keyword>
<dbReference type="SUPFAM" id="SSF140860">
    <property type="entry name" value="Pseudo ankyrin repeat-like"/>
    <property type="match status" value="1"/>
</dbReference>
<evidence type="ECO:0000256" key="3">
    <source>
        <dbReference type="SAM" id="MobiDB-lite"/>
    </source>
</evidence>
<comment type="subcellular location">
    <subcellularLocation>
        <location evidence="1">Cell membrane</location>
        <topology evidence="1">Peripheral membrane protein</topology>
        <orientation evidence="1">Cytoplasmic side</orientation>
    </subcellularLocation>
</comment>
<dbReference type="AlphaFoldDB" id="A0A371F458"/>
<name>A0A371F458_MUCPR</name>
<organism evidence="4 5">
    <name type="scientific">Mucuna pruriens</name>
    <name type="common">Velvet bean</name>
    <name type="synonym">Dolichos pruriens</name>
    <dbReference type="NCBI Taxonomy" id="157652"/>
    <lineage>
        <taxon>Eukaryota</taxon>
        <taxon>Viridiplantae</taxon>
        <taxon>Streptophyta</taxon>
        <taxon>Embryophyta</taxon>
        <taxon>Tracheophyta</taxon>
        <taxon>Spermatophyta</taxon>
        <taxon>Magnoliopsida</taxon>
        <taxon>eudicotyledons</taxon>
        <taxon>Gunneridae</taxon>
        <taxon>Pentapetalae</taxon>
        <taxon>rosids</taxon>
        <taxon>fabids</taxon>
        <taxon>Fabales</taxon>
        <taxon>Fabaceae</taxon>
        <taxon>Papilionoideae</taxon>
        <taxon>50 kb inversion clade</taxon>
        <taxon>NPAAA clade</taxon>
        <taxon>indigoferoid/millettioid clade</taxon>
        <taxon>Phaseoleae</taxon>
        <taxon>Mucuna</taxon>
    </lineage>
</organism>
<feature type="repeat" description="ANK" evidence="2">
    <location>
        <begin position="121"/>
        <end position="153"/>
    </location>
</feature>
<keyword evidence="2" id="KW-0040">ANK repeat</keyword>
<sequence>MELFYKTTTSIPNRKGDYRPRGHQYSWSGRHNEKWKSFCPRSIEKQRLGSHKKGKNSRAAQKRNDRRGSSRILKKLLLKILNDAHVPQEITPTKFGGIINNITISQHLSFFEKEDPTERKTHNQPLHIAVKCGNYMIARVLIDNGSSLNLYAPSAILKNNPVVVKAFNGFKREVMGEITLLICIGRTIFDIIFQDDLGFMLREQFLHPCIKSSNS</sequence>
<proteinExistence type="predicted"/>
<dbReference type="InterPro" id="IPR002110">
    <property type="entry name" value="Ankyrin_rpt"/>
</dbReference>
<dbReference type="PROSITE" id="PS50297">
    <property type="entry name" value="ANK_REP_REGION"/>
    <property type="match status" value="1"/>
</dbReference>
<evidence type="ECO:0000313" key="5">
    <source>
        <dbReference type="Proteomes" id="UP000257109"/>
    </source>
</evidence>
<gene>
    <name evidence="4" type="ORF">CR513_47374</name>
</gene>
<feature type="region of interest" description="Disordered" evidence="3">
    <location>
        <begin position="46"/>
        <end position="68"/>
    </location>
</feature>
<accession>A0A371F458</accession>
<feature type="compositionally biased region" description="Basic residues" evidence="3">
    <location>
        <begin position="48"/>
        <end position="61"/>
    </location>
</feature>
<dbReference type="GO" id="GO:0005886">
    <property type="term" value="C:plasma membrane"/>
    <property type="evidence" value="ECO:0007669"/>
    <property type="project" value="UniProtKB-SubCell"/>
</dbReference>
<reference evidence="4" key="1">
    <citation type="submission" date="2018-05" db="EMBL/GenBank/DDBJ databases">
        <title>Draft genome of Mucuna pruriens seed.</title>
        <authorList>
            <person name="Nnadi N.E."/>
            <person name="Vos R."/>
            <person name="Hasami M.H."/>
            <person name="Devisetty U.K."/>
            <person name="Aguiy J.C."/>
        </authorList>
    </citation>
    <scope>NUCLEOTIDE SEQUENCE [LARGE SCALE GENOMIC DNA]</scope>
    <source>
        <strain evidence="4">JCA_2017</strain>
    </source>
</reference>
<feature type="non-terminal residue" evidence="4">
    <location>
        <position position="1"/>
    </location>
</feature>
<feature type="compositionally biased region" description="Polar residues" evidence="3">
    <location>
        <begin position="1"/>
        <end position="12"/>
    </location>
</feature>
<dbReference type="PANTHER" id="PTHR32108:SF9">
    <property type="entry name" value="REVERSE TRANSCRIPTASE RNASE H-LIKE DOMAIN-CONTAINING PROTEIN"/>
    <property type="match status" value="1"/>
</dbReference>
<dbReference type="OrthoDB" id="10689196at2759"/>
<dbReference type="Gene3D" id="1.25.40.20">
    <property type="entry name" value="Ankyrin repeat-containing domain"/>
    <property type="match status" value="1"/>
</dbReference>
<dbReference type="EMBL" id="QJKJ01010669">
    <property type="protein sequence ID" value="RDX73070.1"/>
    <property type="molecule type" value="Genomic_DNA"/>
</dbReference>
<dbReference type="PANTHER" id="PTHR32108">
    <property type="entry name" value="DNA-DIRECTED RNA POLYMERASE SUBUNIT ALPHA"/>
    <property type="match status" value="1"/>
</dbReference>
<dbReference type="PROSITE" id="PS50088">
    <property type="entry name" value="ANK_REPEAT"/>
    <property type="match status" value="1"/>
</dbReference>